<dbReference type="EMBL" id="MPUH01000999">
    <property type="protein sequence ID" value="OMJ71347.1"/>
    <property type="molecule type" value="Genomic_DNA"/>
</dbReference>
<name>A0A1R2B3M8_9CILI</name>
<dbReference type="SUPFAM" id="SSF53474">
    <property type="entry name" value="alpha/beta-Hydrolases"/>
    <property type="match status" value="1"/>
</dbReference>
<comment type="similarity">
    <text evidence="1">Belongs to the peptidase S33 family. ABHD4/ABHD5 subfamily.</text>
</comment>
<dbReference type="GO" id="GO:0006654">
    <property type="term" value="P:phosphatidic acid biosynthetic process"/>
    <property type="evidence" value="ECO:0007669"/>
    <property type="project" value="TreeGrafter"/>
</dbReference>
<gene>
    <name evidence="3" type="ORF">SteCoe_30476</name>
</gene>
<evidence type="ECO:0000313" key="3">
    <source>
        <dbReference type="EMBL" id="OMJ71347.1"/>
    </source>
</evidence>
<dbReference type="PANTHER" id="PTHR42886:SF29">
    <property type="entry name" value="PUMMELIG, ISOFORM A"/>
    <property type="match status" value="1"/>
</dbReference>
<keyword evidence="4" id="KW-1185">Reference proteome</keyword>
<dbReference type="GO" id="GO:0052689">
    <property type="term" value="F:carboxylic ester hydrolase activity"/>
    <property type="evidence" value="ECO:0007669"/>
    <property type="project" value="TreeGrafter"/>
</dbReference>
<dbReference type="Proteomes" id="UP000187209">
    <property type="component" value="Unassembled WGS sequence"/>
</dbReference>
<dbReference type="PANTHER" id="PTHR42886">
    <property type="entry name" value="RE40534P-RELATED"/>
    <property type="match status" value="1"/>
</dbReference>
<proteinExistence type="inferred from homology"/>
<dbReference type="Pfam" id="PF00561">
    <property type="entry name" value="Abhydrolase_1"/>
    <property type="match status" value="1"/>
</dbReference>
<evidence type="ECO:0000313" key="4">
    <source>
        <dbReference type="Proteomes" id="UP000187209"/>
    </source>
</evidence>
<accession>A0A1R2B3M8</accession>
<evidence type="ECO:0000259" key="2">
    <source>
        <dbReference type="Pfam" id="PF00561"/>
    </source>
</evidence>
<feature type="domain" description="AB hydrolase-1" evidence="2">
    <location>
        <begin position="53"/>
        <end position="312"/>
    </location>
</feature>
<dbReference type="PRINTS" id="PR00111">
    <property type="entry name" value="ABHYDROLASE"/>
</dbReference>
<evidence type="ECO:0000256" key="1">
    <source>
        <dbReference type="ARBA" id="ARBA00038097"/>
    </source>
</evidence>
<organism evidence="3 4">
    <name type="scientific">Stentor coeruleus</name>
    <dbReference type="NCBI Taxonomy" id="5963"/>
    <lineage>
        <taxon>Eukaryota</taxon>
        <taxon>Sar</taxon>
        <taxon>Alveolata</taxon>
        <taxon>Ciliophora</taxon>
        <taxon>Postciliodesmatophora</taxon>
        <taxon>Heterotrichea</taxon>
        <taxon>Heterotrichida</taxon>
        <taxon>Stentoridae</taxon>
        <taxon>Stentor</taxon>
    </lineage>
</organism>
<dbReference type="InterPro" id="IPR000073">
    <property type="entry name" value="AB_hydrolase_1"/>
</dbReference>
<protein>
    <recommendedName>
        <fullName evidence="2">AB hydrolase-1 domain-containing protein</fullName>
    </recommendedName>
</protein>
<sequence>MPKNALEVNERLENSEKQLIRLSGAEIEPIRLHLDNYGGLSIFGLKCGDPSLPPLILLHGYLGTSIIFYKIIKDLSACYMVYCLDLMGMGRSSRPEFTAKNREEAEMFFIHPLELCRQQLGIEQMVLAGHSFGGYIAGCYCEQYPEKVSKLVLISAIGIPFPPMDPKDWLESLSWSFRNIMKFATYLLKKDVTPGSILRKLGPFTGRFVKGYLKKRWKTISKEEMKYMKIYLERVNLYPGSGEYALKEFFVEGGFAIAPLCSRIVNTPTVFIYGDRDWMDPEGARMNNEYNRQSVILKFISKSGHHMYIDNPKELTEKMISGLAELDKGYFNE</sequence>
<dbReference type="OrthoDB" id="430332at2759"/>
<dbReference type="AlphaFoldDB" id="A0A1R2B3M8"/>
<dbReference type="Gene3D" id="3.40.50.1820">
    <property type="entry name" value="alpha/beta hydrolase"/>
    <property type="match status" value="1"/>
</dbReference>
<dbReference type="GO" id="GO:0042171">
    <property type="term" value="F:lysophosphatidic acid acyltransferase activity"/>
    <property type="evidence" value="ECO:0007669"/>
    <property type="project" value="TreeGrafter"/>
</dbReference>
<comment type="caution">
    <text evidence="3">The sequence shown here is derived from an EMBL/GenBank/DDBJ whole genome shotgun (WGS) entry which is preliminary data.</text>
</comment>
<reference evidence="3 4" key="1">
    <citation type="submission" date="2016-11" db="EMBL/GenBank/DDBJ databases">
        <title>The macronuclear genome of Stentor coeruleus: a giant cell with tiny introns.</title>
        <authorList>
            <person name="Slabodnick M."/>
            <person name="Ruby J.G."/>
            <person name="Reiff S.B."/>
            <person name="Swart E.C."/>
            <person name="Gosai S."/>
            <person name="Prabakaran S."/>
            <person name="Witkowska E."/>
            <person name="Larue G.E."/>
            <person name="Fisher S."/>
            <person name="Freeman R.M."/>
            <person name="Gunawardena J."/>
            <person name="Chu W."/>
            <person name="Stover N.A."/>
            <person name="Gregory B.D."/>
            <person name="Nowacki M."/>
            <person name="Derisi J."/>
            <person name="Roy S.W."/>
            <person name="Marshall W.F."/>
            <person name="Sood P."/>
        </authorList>
    </citation>
    <scope>NUCLEOTIDE SEQUENCE [LARGE SCALE GENOMIC DNA]</scope>
    <source>
        <strain evidence="3">WM001</strain>
    </source>
</reference>
<dbReference type="InterPro" id="IPR029058">
    <property type="entry name" value="AB_hydrolase_fold"/>
</dbReference>
<dbReference type="GO" id="GO:0055088">
    <property type="term" value="P:lipid homeostasis"/>
    <property type="evidence" value="ECO:0007669"/>
    <property type="project" value="TreeGrafter"/>
</dbReference>